<dbReference type="EMBL" id="ML213607">
    <property type="protein sequence ID" value="TFK37607.1"/>
    <property type="molecule type" value="Genomic_DNA"/>
</dbReference>
<dbReference type="Proteomes" id="UP000308652">
    <property type="component" value="Unassembled WGS sequence"/>
</dbReference>
<feature type="compositionally biased region" description="Polar residues" evidence="1">
    <location>
        <begin position="194"/>
        <end position="206"/>
    </location>
</feature>
<dbReference type="InterPro" id="IPR011990">
    <property type="entry name" value="TPR-like_helical_dom_sf"/>
</dbReference>
<dbReference type="STRING" id="68775.A0A5C3LYG7"/>
<feature type="compositionally biased region" description="Acidic residues" evidence="1">
    <location>
        <begin position="466"/>
        <end position="485"/>
    </location>
</feature>
<reference evidence="3 4" key="1">
    <citation type="journal article" date="2019" name="Nat. Ecol. Evol.">
        <title>Megaphylogeny resolves global patterns of mushroom evolution.</title>
        <authorList>
            <person name="Varga T."/>
            <person name="Krizsan K."/>
            <person name="Foldi C."/>
            <person name="Dima B."/>
            <person name="Sanchez-Garcia M."/>
            <person name="Sanchez-Ramirez S."/>
            <person name="Szollosi G.J."/>
            <person name="Szarkandi J.G."/>
            <person name="Papp V."/>
            <person name="Albert L."/>
            <person name="Andreopoulos W."/>
            <person name="Angelini C."/>
            <person name="Antonin V."/>
            <person name="Barry K.W."/>
            <person name="Bougher N.L."/>
            <person name="Buchanan P."/>
            <person name="Buyck B."/>
            <person name="Bense V."/>
            <person name="Catcheside P."/>
            <person name="Chovatia M."/>
            <person name="Cooper J."/>
            <person name="Damon W."/>
            <person name="Desjardin D."/>
            <person name="Finy P."/>
            <person name="Geml J."/>
            <person name="Haridas S."/>
            <person name="Hughes K."/>
            <person name="Justo A."/>
            <person name="Karasinski D."/>
            <person name="Kautmanova I."/>
            <person name="Kiss B."/>
            <person name="Kocsube S."/>
            <person name="Kotiranta H."/>
            <person name="LaButti K.M."/>
            <person name="Lechner B.E."/>
            <person name="Liimatainen K."/>
            <person name="Lipzen A."/>
            <person name="Lukacs Z."/>
            <person name="Mihaltcheva S."/>
            <person name="Morgado L.N."/>
            <person name="Niskanen T."/>
            <person name="Noordeloos M.E."/>
            <person name="Ohm R.A."/>
            <person name="Ortiz-Santana B."/>
            <person name="Ovrebo C."/>
            <person name="Racz N."/>
            <person name="Riley R."/>
            <person name="Savchenko A."/>
            <person name="Shiryaev A."/>
            <person name="Soop K."/>
            <person name="Spirin V."/>
            <person name="Szebenyi C."/>
            <person name="Tomsovsky M."/>
            <person name="Tulloss R.E."/>
            <person name="Uehling J."/>
            <person name="Grigoriev I.V."/>
            <person name="Vagvolgyi C."/>
            <person name="Papp T."/>
            <person name="Martin F.M."/>
            <person name="Miettinen O."/>
            <person name="Hibbett D.S."/>
            <person name="Nagy L.G."/>
        </authorList>
    </citation>
    <scope>NUCLEOTIDE SEQUENCE [LARGE SCALE GENOMIC DNA]</scope>
    <source>
        <strain evidence="3 4">CBS 166.37</strain>
    </source>
</reference>
<evidence type="ECO:0000256" key="1">
    <source>
        <dbReference type="SAM" id="MobiDB-lite"/>
    </source>
</evidence>
<protein>
    <recommendedName>
        <fullName evidence="2">DUF4470 domain-containing protein</fullName>
    </recommendedName>
</protein>
<evidence type="ECO:0000313" key="4">
    <source>
        <dbReference type="Proteomes" id="UP000308652"/>
    </source>
</evidence>
<dbReference type="Pfam" id="PF14737">
    <property type="entry name" value="DUF4470"/>
    <property type="match status" value="1"/>
</dbReference>
<feature type="compositionally biased region" description="Polar residues" evidence="1">
    <location>
        <begin position="486"/>
        <end position="503"/>
    </location>
</feature>
<keyword evidence="4" id="KW-1185">Reference proteome</keyword>
<feature type="region of interest" description="Disordered" evidence="1">
    <location>
        <begin position="457"/>
        <end position="505"/>
    </location>
</feature>
<feature type="region of interest" description="Disordered" evidence="1">
    <location>
        <begin position="141"/>
        <end position="174"/>
    </location>
</feature>
<feature type="compositionally biased region" description="Basic residues" evidence="1">
    <location>
        <begin position="981"/>
        <end position="992"/>
    </location>
</feature>
<proteinExistence type="predicted"/>
<feature type="region of interest" description="Disordered" evidence="1">
    <location>
        <begin position="972"/>
        <end position="1018"/>
    </location>
</feature>
<accession>A0A5C3LYG7</accession>
<dbReference type="OrthoDB" id="2423701at2759"/>
<feature type="region of interest" description="Disordered" evidence="1">
    <location>
        <begin position="1"/>
        <end position="70"/>
    </location>
</feature>
<feature type="compositionally biased region" description="Acidic residues" evidence="1">
    <location>
        <begin position="273"/>
        <end position="324"/>
    </location>
</feature>
<feature type="region of interest" description="Disordered" evidence="1">
    <location>
        <begin position="518"/>
        <end position="592"/>
    </location>
</feature>
<feature type="region of interest" description="Disordered" evidence="1">
    <location>
        <begin position="194"/>
        <end position="332"/>
    </location>
</feature>
<feature type="compositionally biased region" description="Low complexity" evidence="1">
    <location>
        <begin position="559"/>
        <end position="592"/>
    </location>
</feature>
<organism evidence="3 4">
    <name type="scientific">Crucibulum laeve</name>
    <dbReference type="NCBI Taxonomy" id="68775"/>
    <lineage>
        <taxon>Eukaryota</taxon>
        <taxon>Fungi</taxon>
        <taxon>Dikarya</taxon>
        <taxon>Basidiomycota</taxon>
        <taxon>Agaricomycotina</taxon>
        <taxon>Agaricomycetes</taxon>
        <taxon>Agaricomycetidae</taxon>
        <taxon>Agaricales</taxon>
        <taxon>Agaricineae</taxon>
        <taxon>Nidulariaceae</taxon>
        <taxon>Crucibulum</taxon>
    </lineage>
</organism>
<feature type="compositionally biased region" description="Low complexity" evidence="1">
    <location>
        <begin position="24"/>
        <end position="70"/>
    </location>
</feature>
<feature type="domain" description="DUF4470" evidence="2">
    <location>
        <begin position="779"/>
        <end position="845"/>
    </location>
</feature>
<dbReference type="InterPro" id="IPR027974">
    <property type="entry name" value="DUF4470"/>
</dbReference>
<feature type="compositionally biased region" description="Basic residues" evidence="1">
    <location>
        <begin position="1"/>
        <end position="15"/>
    </location>
</feature>
<sequence length="1526" mass="170433">MAGKHSKKRSRKCSRRKDDTVQNASSSAATSQLASSPPINTNTTANTTTTANANTTHNNANTSTTPSSSARRISIPFDQLEHVANSIPLDQLERVANSVQITSDPSMPGRFNITPGPGEELPEGVVPALVANWMLEEMRQAKSPTDEEGSKDAMSSETGGGVSGWPKPTGWSATPSVSATTATITINCISPTWNVGTGEASCTGNQKVEKGKEKEKENGKEPGKIWMDPEDVTQEYLRRLDREKGEGTSKMGWEASLVAKKDVAGAAGSENGEGGDWDEDNEDEEDDSEGDDNEDEGGETGNDNDDDDEDDEEEDDDDRNEEDGGNNSDSGPLNSQKLLWWVRRGIKALDRKEYTNAERLFRYAHSLGPTTITFYYLADTFFEQGKYQHTLDMLQLAWRWIPKPRRAHKWSKERRARYAARKEEFRIDLSMLYANTMVLAVRAGIVCLHDREGRLLGGIGSRDDEGGNENDGEVEAGDEEYENTEDTSLSAYHSPASQHQRTFSPEVPLSVSHPLVRLPSNLPAGQGDPVQEGSAYLDDGSVVGHDSGFSVEERGRQTPSASPSSFHPSPLSQPRDSYSLVSSGSISPLSPSSVIEQGRFDLDEDVGRNVDALNEHATHDPQMGVLDVNSTPLEHTFIFQGNENANGRTPRATVSLPLPSTLVSKPFSPFDPLTPTEVAAFELDMRRIGNIHPEQQSLQYAWMSWRDVKQRCENHTAEECKDVKDRAKKRLREMGVYKSLLTPVLKYDPFDYEDIRSLLSAVGTPPVLPLDLSLLQNKLLAELSFLFGGSGDGRHAFGTLIDLHKNHFPSLSSEQKAILKVHMTLLDVHPATLARVLVVLYLVHLIEECNAGKKTTMLKTQPTLFELQLTLFYMYTSLAMPSYCHHYLHSIIRSLIRLLSPPPASGSKASKLRPIPALPSYIHVDVTTLPAILDVLRYWTNQLGKSLKRLLLLHSKNRYRPRQPEVLYEPMFLSKEDDPHRKQRSGAQRRYKQKDSPSPVVESNLGGFLPSTASPNRELDGMRYEERGVYRQLLVVLPPTKLLSRHPKFDDITKKKPTAIREVEKAFMKAKTHVHKDWKCNPTVFDNSYTKYPGISSLKGYPHISLDPFEVSYGMGQFNARVQDTALCPPGRLPTASENTIHFFGLLGAAIKAMGDKLIIELIQEELTVGLTRIVEDEHGPRPTSFPKEWTRMWLGSVPDRTNGILNILAFMMPYLQPIPKSIISFNSEFSRELIAGGHYFSLFNLFTRERMIYLGCKLITTQSRDDMTIQALPLSPIVRSPYFASAESTYDFLVSIFLAIIRPDLAHGPSTELCLTSPNNLAAFFRLVIWLQEIGLPAHWLSVFVQDIARANLTITKPLDTLLYQEVTGNKFSIFVWYADIQATLLAILPALPFEIEMLPDSPVLEDICIYRVNTAIAIDNSDEPPFCKTVCLLLYRCTTVKPEKTVATEDFFRDYKKRMSSCSIQVMLSTEGVDIPNGMVSWRMARQWYEMMKAQEWSMVALRTDTGSNVTKPVASSNWIEAKI</sequence>
<feature type="compositionally biased region" description="Basic and acidic residues" evidence="1">
    <location>
        <begin position="236"/>
        <end position="247"/>
    </location>
</feature>
<name>A0A5C3LYG7_9AGAR</name>
<gene>
    <name evidence="3" type="ORF">BDQ12DRAFT_684969</name>
</gene>
<evidence type="ECO:0000313" key="3">
    <source>
        <dbReference type="EMBL" id="TFK37607.1"/>
    </source>
</evidence>
<dbReference type="SUPFAM" id="SSF48452">
    <property type="entry name" value="TPR-like"/>
    <property type="match status" value="1"/>
</dbReference>
<feature type="compositionally biased region" description="Basic and acidic residues" evidence="1">
    <location>
        <begin position="207"/>
        <end position="223"/>
    </location>
</feature>
<feature type="compositionally biased region" description="Basic and acidic residues" evidence="1">
    <location>
        <begin position="141"/>
        <end position="151"/>
    </location>
</feature>
<evidence type="ECO:0000259" key="2">
    <source>
        <dbReference type="Pfam" id="PF14737"/>
    </source>
</evidence>